<dbReference type="Proteomes" id="UP000663879">
    <property type="component" value="Unassembled WGS sequence"/>
</dbReference>
<dbReference type="InterPro" id="IPR024964">
    <property type="entry name" value="CTLH/CRA"/>
</dbReference>
<dbReference type="InterPro" id="IPR045098">
    <property type="entry name" value="Fyv10_fam"/>
</dbReference>
<protein>
    <recommendedName>
        <fullName evidence="3">E3 ubiquitin-protein transferase MAEA</fullName>
    </recommendedName>
    <alternativeName>
        <fullName evidence="9">Macrophage erythroblast attacher</fullName>
    </alternativeName>
</protein>
<dbReference type="Pfam" id="PF10607">
    <property type="entry name" value="CTLH"/>
    <property type="match status" value="1"/>
</dbReference>
<dbReference type="SMART" id="SM00667">
    <property type="entry name" value="LisH"/>
    <property type="match status" value="1"/>
</dbReference>
<dbReference type="AlphaFoldDB" id="A0A813M5J8"/>
<dbReference type="SMART" id="SM00757">
    <property type="entry name" value="CRA"/>
    <property type="match status" value="1"/>
</dbReference>
<evidence type="ECO:0000256" key="4">
    <source>
        <dbReference type="ARBA" id="ARBA00022490"/>
    </source>
</evidence>
<dbReference type="GO" id="GO:0061630">
    <property type="term" value="F:ubiquitin protein ligase activity"/>
    <property type="evidence" value="ECO:0007669"/>
    <property type="project" value="InterPro"/>
</dbReference>
<evidence type="ECO:0000256" key="11">
    <source>
        <dbReference type="SAM" id="Coils"/>
    </source>
</evidence>
<dbReference type="GO" id="GO:0043161">
    <property type="term" value="P:proteasome-mediated ubiquitin-dependent protein catabolic process"/>
    <property type="evidence" value="ECO:0007669"/>
    <property type="project" value="InterPro"/>
</dbReference>
<dbReference type="PANTHER" id="PTHR12170">
    <property type="entry name" value="MACROPHAGE ERYTHROBLAST ATTACHER-RELATED"/>
    <property type="match status" value="1"/>
</dbReference>
<dbReference type="GO" id="GO:0008270">
    <property type="term" value="F:zinc ion binding"/>
    <property type="evidence" value="ECO:0007669"/>
    <property type="project" value="UniProtKB-KW"/>
</dbReference>
<evidence type="ECO:0000256" key="8">
    <source>
        <dbReference type="ARBA" id="ARBA00023057"/>
    </source>
</evidence>
<dbReference type="PROSITE" id="PS50896">
    <property type="entry name" value="LISH"/>
    <property type="match status" value="1"/>
</dbReference>
<keyword evidence="11" id="KW-0175">Coiled coil</keyword>
<dbReference type="OrthoDB" id="1933455at2759"/>
<dbReference type="EMBL" id="CAJNOC010000141">
    <property type="protein sequence ID" value="CAF0718644.1"/>
    <property type="molecule type" value="Genomic_DNA"/>
</dbReference>
<evidence type="ECO:0000256" key="6">
    <source>
        <dbReference type="ARBA" id="ARBA00022771"/>
    </source>
</evidence>
<keyword evidence="4" id="KW-0963">Cytoplasm</keyword>
<evidence type="ECO:0000259" key="12">
    <source>
        <dbReference type="PROSITE" id="PS50897"/>
    </source>
</evidence>
<feature type="domain" description="CTLH" evidence="12">
    <location>
        <begin position="152"/>
        <end position="209"/>
    </location>
</feature>
<evidence type="ECO:0000256" key="1">
    <source>
        <dbReference type="ARBA" id="ARBA00004109"/>
    </source>
</evidence>
<organism evidence="14 15">
    <name type="scientific">Brachionus calyciflorus</name>
    <dbReference type="NCBI Taxonomy" id="104777"/>
    <lineage>
        <taxon>Eukaryota</taxon>
        <taxon>Metazoa</taxon>
        <taxon>Spiralia</taxon>
        <taxon>Gnathifera</taxon>
        <taxon>Rotifera</taxon>
        <taxon>Eurotatoria</taxon>
        <taxon>Monogononta</taxon>
        <taxon>Pseudotrocha</taxon>
        <taxon>Ploima</taxon>
        <taxon>Brachionidae</taxon>
        <taxon>Brachionus</taxon>
    </lineage>
</organism>
<accession>A0A813M5J8</accession>
<feature type="domain" description="RING-Gid-type" evidence="13">
    <location>
        <begin position="307"/>
        <end position="376"/>
    </location>
</feature>
<evidence type="ECO:0000256" key="7">
    <source>
        <dbReference type="ARBA" id="ARBA00022833"/>
    </source>
</evidence>
<evidence type="ECO:0000256" key="2">
    <source>
        <dbReference type="ARBA" id="ARBA00004496"/>
    </source>
</evidence>
<dbReference type="PROSITE" id="PS50897">
    <property type="entry name" value="CTLH"/>
    <property type="match status" value="1"/>
</dbReference>
<dbReference type="CDD" id="cd16659">
    <property type="entry name" value="RING-Ubox_Emp"/>
    <property type="match status" value="1"/>
</dbReference>
<dbReference type="InterPro" id="IPR013144">
    <property type="entry name" value="CRA_dom"/>
</dbReference>
<evidence type="ECO:0000256" key="10">
    <source>
        <dbReference type="PROSITE-ProRule" id="PRU01215"/>
    </source>
</evidence>
<evidence type="ECO:0000313" key="15">
    <source>
        <dbReference type="Proteomes" id="UP000663879"/>
    </source>
</evidence>
<feature type="coiled-coil region" evidence="11">
    <location>
        <begin position="37"/>
        <end position="102"/>
    </location>
</feature>
<evidence type="ECO:0000313" key="14">
    <source>
        <dbReference type="EMBL" id="CAF0718644.1"/>
    </source>
</evidence>
<keyword evidence="6 10" id="KW-0863">Zinc-finger</keyword>
<gene>
    <name evidence="14" type="ORF">OXX778_LOCUS1965</name>
</gene>
<keyword evidence="8" id="KW-0265">Erythrocyte maturation</keyword>
<dbReference type="SMART" id="SM00668">
    <property type="entry name" value="CTLH"/>
    <property type="match status" value="1"/>
</dbReference>
<dbReference type="PROSITE" id="PS51867">
    <property type="entry name" value="ZF_RING_GID"/>
    <property type="match status" value="1"/>
</dbReference>
<dbReference type="GO" id="GO:0043249">
    <property type="term" value="P:erythrocyte maturation"/>
    <property type="evidence" value="ECO:0007669"/>
    <property type="project" value="UniProtKB-KW"/>
</dbReference>
<dbReference type="PANTHER" id="PTHR12170:SF2">
    <property type="entry name" value="E3 UBIQUITIN-PROTEIN TRANSFERASE MAEA"/>
    <property type="match status" value="1"/>
</dbReference>
<comment type="subcellular location">
    <subcellularLocation>
        <location evidence="2">Cytoplasm</location>
    </subcellularLocation>
    <subcellularLocation>
        <location evidence="1">Nucleus matrix</location>
    </subcellularLocation>
</comment>
<dbReference type="InterPro" id="IPR006595">
    <property type="entry name" value="CTLH_C"/>
</dbReference>
<dbReference type="InterPro" id="IPR044063">
    <property type="entry name" value="ZF_RING_GID"/>
</dbReference>
<evidence type="ECO:0000256" key="3">
    <source>
        <dbReference type="ARBA" id="ARBA00014384"/>
    </source>
</evidence>
<feature type="zinc finger region" description="RING-Gid-type" evidence="10">
    <location>
        <begin position="307"/>
        <end position="376"/>
    </location>
</feature>
<keyword evidence="15" id="KW-1185">Reference proteome</keyword>
<evidence type="ECO:0000259" key="13">
    <source>
        <dbReference type="PROSITE" id="PS51867"/>
    </source>
</evidence>
<dbReference type="InterPro" id="IPR006594">
    <property type="entry name" value="LisH"/>
</dbReference>
<sequence>MDDLKIIEHSTLKVPYEHLNKMYRNVQKSIDRDCSSINQTMSQIDKQTKTLSDLNQKAELIQSLSNLVEKLRLVKKRSMDLRNEEKEQLELIKKRVNNLKEHDSSDLIVRKNFQKNRLDRILIDYFLRNSFYKTAQILVEQSNLQQMTNLDIFLNEKEICDSLESHETQKCLNWCNENKSKLKKINSNLEFALRQQEFIELVRQQKCLDAVYHSRKYFVNLTPNQLIDVQKSMVLLAYVKYSDNQTSQELLSETRWQYLIDLFKQDNYKINQIPEQSALTTILQAGLSALKTPTCYKKVTAVHNHNCPVCNINFNQIAKPLPYAYCSNSKLIDSYTGEIINEHNQPMMLPNGYVYGFNALMKLMSENDGKIKCPRSHEIYDFSEAQKVFIL</sequence>
<evidence type="ECO:0000256" key="5">
    <source>
        <dbReference type="ARBA" id="ARBA00022723"/>
    </source>
</evidence>
<dbReference type="GO" id="GO:0034657">
    <property type="term" value="C:GID complex"/>
    <property type="evidence" value="ECO:0007669"/>
    <property type="project" value="TreeGrafter"/>
</dbReference>
<comment type="caution">
    <text evidence="14">The sequence shown here is derived from an EMBL/GenBank/DDBJ whole genome shotgun (WGS) entry which is preliminary data.</text>
</comment>
<proteinExistence type="predicted"/>
<name>A0A813M5J8_9BILA</name>
<reference evidence="14" key="1">
    <citation type="submission" date="2021-02" db="EMBL/GenBank/DDBJ databases">
        <authorList>
            <person name="Nowell W R."/>
        </authorList>
    </citation>
    <scope>NUCLEOTIDE SEQUENCE</scope>
    <source>
        <strain evidence="14">Ploen Becks lab</strain>
    </source>
</reference>
<keyword evidence="5" id="KW-0479">Metal-binding</keyword>
<dbReference type="GO" id="GO:0016363">
    <property type="term" value="C:nuclear matrix"/>
    <property type="evidence" value="ECO:0007669"/>
    <property type="project" value="UniProtKB-SubCell"/>
</dbReference>
<dbReference type="GO" id="GO:0005737">
    <property type="term" value="C:cytoplasm"/>
    <property type="evidence" value="ECO:0007669"/>
    <property type="project" value="UniProtKB-SubCell"/>
</dbReference>
<keyword evidence="7" id="KW-0862">Zinc</keyword>
<evidence type="ECO:0000256" key="9">
    <source>
        <dbReference type="ARBA" id="ARBA00029678"/>
    </source>
</evidence>